<feature type="signal peptide" evidence="1">
    <location>
        <begin position="1"/>
        <end position="25"/>
    </location>
</feature>
<accession>A0ABW5J7Y1</accession>
<dbReference type="Pfam" id="PF20365">
    <property type="entry name" value="DUF6660"/>
    <property type="match status" value="1"/>
</dbReference>
<reference evidence="3" key="1">
    <citation type="journal article" date="2019" name="Int. J. Syst. Evol. Microbiol.">
        <title>The Global Catalogue of Microorganisms (GCM) 10K type strain sequencing project: providing services to taxonomists for standard genome sequencing and annotation.</title>
        <authorList>
            <consortium name="The Broad Institute Genomics Platform"/>
            <consortium name="The Broad Institute Genome Sequencing Center for Infectious Disease"/>
            <person name="Wu L."/>
            <person name="Ma J."/>
        </authorList>
    </citation>
    <scope>NUCLEOTIDE SEQUENCE [LARGE SCALE GENOMIC DNA]</scope>
    <source>
        <strain evidence="3">KCTC 52344</strain>
    </source>
</reference>
<proteinExistence type="predicted"/>
<sequence>MNQFTNIFLSFYLLFLACMPCHDTAEGVGNIEQTIVSSHTDSQADHGADSDLCSPLCSCACCGTLIISPYTAQMPLYQAPAYRAQFCNNTKDTASYNSLLWQPPKLV</sequence>
<organism evidence="2 3">
    <name type="scientific">Emticicia soli</name>
    <dbReference type="NCBI Taxonomy" id="2027878"/>
    <lineage>
        <taxon>Bacteria</taxon>
        <taxon>Pseudomonadati</taxon>
        <taxon>Bacteroidota</taxon>
        <taxon>Cytophagia</taxon>
        <taxon>Cytophagales</taxon>
        <taxon>Leadbetterellaceae</taxon>
        <taxon>Emticicia</taxon>
    </lineage>
</organism>
<gene>
    <name evidence="2" type="ORF">ACFSR2_11230</name>
</gene>
<evidence type="ECO:0000313" key="3">
    <source>
        <dbReference type="Proteomes" id="UP001597510"/>
    </source>
</evidence>
<name>A0ABW5J7Y1_9BACT</name>
<comment type="caution">
    <text evidence="2">The sequence shown here is derived from an EMBL/GenBank/DDBJ whole genome shotgun (WGS) entry which is preliminary data.</text>
</comment>
<dbReference type="Proteomes" id="UP001597510">
    <property type="component" value="Unassembled WGS sequence"/>
</dbReference>
<dbReference type="RefSeq" id="WP_340236821.1">
    <property type="nucleotide sequence ID" value="NZ_JBBEWC010000007.1"/>
</dbReference>
<evidence type="ECO:0000256" key="1">
    <source>
        <dbReference type="SAM" id="SignalP"/>
    </source>
</evidence>
<protein>
    <submittedName>
        <fullName evidence="2">DUF6660 family protein</fullName>
    </submittedName>
</protein>
<keyword evidence="1" id="KW-0732">Signal</keyword>
<dbReference type="EMBL" id="JBHULC010000009">
    <property type="protein sequence ID" value="MFD2521462.1"/>
    <property type="molecule type" value="Genomic_DNA"/>
</dbReference>
<feature type="chain" id="PRO_5046597900" evidence="1">
    <location>
        <begin position="26"/>
        <end position="107"/>
    </location>
</feature>
<dbReference type="InterPro" id="IPR046601">
    <property type="entry name" value="DUF6660"/>
</dbReference>
<keyword evidence="3" id="KW-1185">Reference proteome</keyword>
<evidence type="ECO:0000313" key="2">
    <source>
        <dbReference type="EMBL" id="MFD2521462.1"/>
    </source>
</evidence>